<dbReference type="AlphaFoldDB" id="A0A974I0V3"/>
<accession>A0A974I0V3</accession>
<evidence type="ECO:0000313" key="1">
    <source>
        <dbReference type="EMBL" id="OCT97250.1"/>
    </source>
</evidence>
<proteinExistence type="predicted"/>
<dbReference type="Proteomes" id="UP000694892">
    <property type="component" value="Chromosome 1S"/>
</dbReference>
<gene>
    <name evidence="1" type="ORF">XELAEV_18009474mg</name>
</gene>
<reference evidence="2" key="1">
    <citation type="journal article" date="2016" name="Nature">
        <title>Genome evolution in the allotetraploid frog Xenopus laevis.</title>
        <authorList>
            <person name="Session A.M."/>
            <person name="Uno Y."/>
            <person name="Kwon T."/>
            <person name="Chapman J.A."/>
            <person name="Toyoda A."/>
            <person name="Takahashi S."/>
            <person name="Fukui A."/>
            <person name="Hikosaka A."/>
            <person name="Suzuki A."/>
            <person name="Kondo M."/>
            <person name="van Heeringen S.J."/>
            <person name="Quigley I."/>
            <person name="Heinz S."/>
            <person name="Ogino H."/>
            <person name="Ochi H."/>
            <person name="Hellsten U."/>
            <person name="Lyons J.B."/>
            <person name="Simakov O."/>
            <person name="Putnam N."/>
            <person name="Stites J."/>
            <person name="Kuroki Y."/>
            <person name="Tanaka T."/>
            <person name="Michiue T."/>
            <person name="Watanabe M."/>
            <person name="Bogdanovic O."/>
            <person name="Lister R."/>
            <person name="Georgiou G."/>
            <person name="Paranjpe S.S."/>
            <person name="van Kruijsbergen I."/>
            <person name="Shu S."/>
            <person name="Carlson J."/>
            <person name="Kinoshita T."/>
            <person name="Ohta Y."/>
            <person name="Mawaribuchi S."/>
            <person name="Jenkins J."/>
            <person name="Grimwood J."/>
            <person name="Schmutz J."/>
            <person name="Mitros T."/>
            <person name="Mozaffari S.V."/>
            <person name="Suzuki Y."/>
            <person name="Haramoto Y."/>
            <person name="Yamamoto T.S."/>
            <person name="Takagi C."/>
            <person name="Heald R."/>
            <person name="Miller K."/>
            <person name="Haudenschild C."/>
            <person name="Kitzman J."/>
            <person name="Nakayama T."/>
            <person name="Izutsu Y."/>
            <person name="Robert J."/>
            <person name="Fortriede J."/>
            <person name="Burns K."/>
            <person name="Lotay V."/>
            <person name="Karimi K."/>
            <person name="Yasuoka Y."/>
            <person name="Dichmann D.S."/>
            <person name="Flajnik M.F."/>
            <person name="Houston D.W."/>
            <person name="Shendure J."/>
            <person name="DuPasquier L."/>
            <person name="Vize P.D."/>
            <person name="Zorn A.M."/>
            <person name="Ito M."/>
            <person name="Marcotte E.M."/>
            <person name="Wallingford J.B."/>
            <person name="Ito Y."/>
            <person name="Asashima M."/>
            <person name="Ueno N."/>
            <person name="Matsuda Y."/>
            <person name="Veenstra G.J."/>
            <person name="Fujiyama A."/>
            <person name="Harland R.M."/>
            <person name="Taira M."/>
            <person name="Rokhsar D.S."/>
        </authorList>
    </citation>
    <scope>NUCLEOTIDE SEQUENCE [LARGE SCALE GENOMIC DNA]</scope>
    <source>
        <strain evidence="2">J</strain>
    </source>
</reference>
<protein>
    <submittedName>
        <fullName evidence="1">Uncharacterized protein</fullName>
    </submittedName>
</protein>
<dbReference type="EMBL" id="CM004467">
    <property type="protein sequence ID" value="OCT97250.1"/>
    <property type="molecule type" value="Genomic_DNA"/>
</dbReference>
<name>A0A974I0V3_XENLA</name>
<sequence>MGPFISNCTTGSAVGGCICKTLQKSFRPSNLSPRGSQLCCKISFTTVNGFELHTQLITRLESHIILGDHNDPTHLGPNL</sequence>
<evidence type="ECO:0000313" key="2">
    <source>
        <dbReference type="Proteomes" id="UP000694892"/>
    </source>
</evidence>
<organism evidence="1 2">
    <name type="scientific">Xenopus laevis</name>
    <name type="common">African clawed frog</name>
    <dbReference type="NCBI Taxonomy" id="8355"/>
    <lineage>
        <taxon>Eukaryota</taxon>
        <taxon>Metazoa</taxon>
        <taxon>Chordata</taxon>
        <taxon>Craniata</taxon>
        <taxon>Vertebrata</taxon>
        <taxon>Euteleostomi</taxon>
        <taxon>Amphibia</taxon>
        <taxon>Batrachia</taxon>
        <taxon>Anura</taxon>
        <taxon>Pipoidea</taxon>
        <taxon>Pipidae</taxon>
        <taxon>Xenopodinae</taxon>
        <taxon>Xenopus</taxon>
        <taxon>Xenopus</taxon>
    </lineage>
</organism>